<proteinExistence type="predicted"/>
<accession>A0A4R7V982</accession>
<dbReference type="SUPFAM" id="SSF46689">
    <property type="entry name" value="Homeodomain-like"/>
    <property type="match status" value="1"/>
</dbReference>
<dbReference type="AlphaFoldDB" id="A0A4R7V982"/>
<keyword evidence="2" id="KW-1185">Reference proteome</keyword>
<name>A0A4R7V982_9PSEU</name>
<gene>
    <name evidence="1" type="ORF">CLV71_112136</name>
</gene>
<dbReference type="Proteomes" id="UP000294927">
    <property type="component" value="Unassembled WGS sequence"/>
</dbReference>
<sequence>MGDVVWLMDRPVYTYPQVDRMLTLTKGTAMRWLNGYRRDGVSYAPILRTEPSRTRWVTWGEFVETRLLAGCRDVDRIPVPQLRHVVEVLREKFDRRYPLANAQPYLKPAGRLMLWSAQDEAGLSGMFGEEVTGQLLLAPWVEQFVNAAQFDDDNEGDVATLRPDPDFPAVRLDPYLRGGEPVMDGRSVRVTTIAGLVRAGERPADVAEWYELTEDEVRQAVSYDRLHARRGDRVTRTSEGVYPAQG</sequence>
<evidence type="ECO:0000313" key="1">
    <source>
        <dbReference type="EMBL" id="TDV45469.1"/>
    </source>
</evidence>
<evidence type="ECO:0000313" key="2">
    <source>
        <dbReference type="Proteomes" id="UP000294927"/>
    </source>
</evidence>
<dbReference type="Pfam" id="PF04255">
    <property type="entry name" value="DUF433"/>
    <property type="match status" value="1"/>
</dbReference>
<reference evidence="1 2" key="1">
    <citation type="submission" date="2019-03" db="EMBL/GenBank/DDBJ databases">
        <title>Genomic Encyclopedia of Archaeal and Bacterial Type Strains, Phase II (KMG-II): from individual species to whole genera.</title>
        <authorList>
            <person name="Goeker M."/>
        </authorList>
    </citation>
    <scope>NUCLEOTIDE SEQUENCE [LARGE SCALE GENOMIC DNA]</scope>
    <source>
        <strain evidence="1 2">DSM 45499</strain>
    </source>
</reference>
<dbReference type="EMBL" id="SOCP01000012">
    <property type="protein sequence ID" value="TDV45469.1"/>
    <property type="molecule type" value="Genomic_DNA"/>
</dbReference>
<dbReference type="RefSeq" id="WP_166664306.1">
    <property type="nucleotide sequence ID" value="NZ_SOCP01000012.1"/>
</dbReference>
<dbReference type="InterPro" id="IPR036388">
    <property type="entry name" value="WH-like_DNA-bd_sf"/>
</dbReference>
<dbReference type="Gene3D" id="1.10.10.10">
    <property type="entry name" value="Winged helix-like DNA-binding domain superfamily/Winged helix DNA-binding domain"/>
    <property type="match status" value="1"/>
</dbReference>
<protein>
    <submittedName>
        <fullName evidence="1">Uncharacterized protein (DUF433 family)</fullName>
    </submittedName>
</protein>
<dbReference type="InterPro" id="IPR009057">
    <property type="entry name" value="Homeodomain-like_sf"/>
</dbReference>
<comment type="caution">
    <text evidence="1">The sequence shown here is derived from an EMBL/GenBank/DDBJ whole genome shotgun (WGS) entry which is preliminary data.</text>
</comment>
<organism evidence="1 2">
    <name type="scientific">Actinophytocola oryzae</name>
    <dbReference type="NCBI Taxonomy" id="502181"/>
    <lineage>
        <taxon>Bacteria</taxon>
        <taxon>Bacillati</taxon>
        <taxon>Actinomycetota</taxon>
        <taxon>Actinomycetes</taxon>
        <taxon>Pseudonocardiales</taxon>
        <taxon>Pseudonocardiaceae</taxon>
    </lineage>
</organism>
<dbReference type="InterPro" id="IPR007367">
    <property type="entry name" value="DUF433"/>
</dbReference>